<comment type="caution">
    <text evidence="1">The sequence shown here is derived from an EMBL/GenBank/DDBJ whole genome shotgun (WGS) entry which is preliminary data.</text>
</comment>
<evidence type="ECO:0000313" key="1">
    <source>
        <dbReference type="EMBL" id="KAJ9122840.1"/>
    </source>
</evidence>
<gene>
    <name evidence="1" type="ORF">QFC24_003876</name>
</gene>
<proteinExistence type="predicted"/>
<sequence>MTRSKKRELEREEQTGPAAYQTPLKTAQQTQSDTLRQVKKQRKAKVGANNDERKGIMEAEKVCTN</sequence>
<reference evidence="1" key="1">
    <citation type="submission" date="2023-04" db="EMBL/GenBank/DDBJ databases">
        <title>Draft Genome sequencing of Naganishia species isolated from polar environments using Oxford Nanopore Technology.</title>
        <authorList>
            <person name="Leo P."/>
            <person name="Venkateswaran K."/>
        </authorList>
    </citation>
    <scope>NUCLEOTIDE SEQUENCE</scope>
    <source>
        <strain evidence="1">DBVPG 5303</strain>
    </source>
</reference>
<dbReference type="Proteomes" id="UP001234202">
    <property type="component" value="Unassembled WGS sequence"/>
</dbReference>
<organism evidence="1 2">
    <name type="scientific">Naganishia onofrii</name>
    <dbReference type="NCBI Taxonomy" id="1851511"/>
    <lineage>
        <taxon>Eukaryota</taxon>
        <taxon>Fungi</taxon>
        <taxon>Dikarya</taxon>
        <taxon>Basidiomycota</taxon>
        <taxon>Agaricomycotina</taxon>
        <taxon>Tremellomycetes</taxon>
        <taxon>Filobasidiales</taxon>
        <taxon>Filobasidiaceae</taxon>
        <taxon>Naganishia</taxon>
    </lineage>
</organism>
<name>A0ACC2XGW5_9TREE</name>
<dbReference type="EMBL" id="JASBWV010000013">
    <property type="protein sequence ID" value="KAJ9122840.1"/>
    <property type="molecule type" value="Genomic_DNA"/>
</dbReference>
<protein>
    <submittedName>
        <fullName evidence="1">Uncharacterized protein</fullName>
    </submittedName>
</protein>
<evidence type="ECO:0000313" key="2">
    <source>
        <dbReference type="Proteomes" id="UP001234202"/>
    </source>
</evidence>
<keyword evidence="2" id="KW-1185">Reference proteome</keyword>
<accession>A0ACC2XGW5</accession>